<keyword evidence="3" id="KW-1185">Reference proteome</keyword>
<feature type="transmembrane region" description="Helical" evidence="1">
    <location>
        <begin position="183"/>
        <end position="201"/>
    </location>
</feature>
<dbReference type="AlphaFoldDB" id="A0A3E0I5A9"/>
<name>A0A3E0I5A9_9PSEU</name>
<feature type="transmembrane region" description="Helical" evidence="1">
    <location>
        <begin position="254"/>
        <end position="275"/>
    </location>
</feature>
<keyword evidence="1" id="KW-0472">Membrane</keyword>
<feature type="transmembrane region" description="Helical" evidence="1">
    <location>
        <begin position="213"/>
        <end position="234"/>
    </location>
</feature>
<keyword evidence="1" id="KW-1133">Transmembrane helix</keyword>
<sequence length="345" mass="36055">MRPVAAGFVLVGTGISLIGTSWDVQWHIDVGPDTFFTLPHLFIYAGSAIAGIASLVAVLAVTAAQRRGETPDPTDGGVPIRVFGGRFTAPLGYLVTGVGAAMFLLYGLIDLWWHTVYGFDAVLNSPPHVALFTTVSITMIGAVIIAAASREQRWGRIAMAISVPVLMTFFPITANAFQGLPLPFNPVVVATAWIIVLLLVVTRVAIDRPGAAALTAAVLLVMQGILWLFTPWAAETYAGAVGLPLRDGLGDESPYIPAGIPLAGLLAAAVIELLIKRGPVIAVGIAGLILGVTFQLQQSWLHFAGPSTLSVLVATAIAGGLFGMLGGYLGARFGVILRVREKVAA</sequence>
<dbReference type="RefSeq" id="WP_211352900.1">
    <property type="nucleotide sequence ID" value="NZ_JBHLUJ010000027.1"/>
</dbReference>
<comment type="caution">
    <text evidence="2">The sequence shown here is derived from an EMBL/GenBank/DDBJ whole genome shotgun (WGS) entry which is preliminary data.</text>
</comment>
<feature type="transmembrane region" description="Helical" evidence="1">
    <location>
        <begin position="91"/>
        <end position="109"/>
    </location>
</feature>
<dbReference type="EMBL" id="QUNO01000002">
    <property type="protein sequence ID" value="REH53922.1"/>
    <property type="molecule type" value="Genomic_DNA"/>
</dbReference>
<gene>
    <name evidence="2" type="ORF">BCF44_102143</name>
</gene>
<organism evidence="2 3">
    <name type="scientific">Kutzneria buriramensis</name>
    <dbReference type="NCBI Taxonomy" id="1045776"/>
    <lineage>
        <taxon>Bacteria</taxon>
        <taxon>Bacillati</taxon>
        <taxon>Actinomycetota</taxon>
        <taxon>Actinomycetes</taxon>
        <taxon>Pseudonocardiales</taxon>
        <taxon>Pseudonocardiaceae</taxon>
        <taxon>Kutzneria</taxon>
    </lineage>
</organism>
<reference evidence="2 3" key="1">
    <citation type="submission" date="2018-08" db="EMBL/GenBank/DDBJ databases">
        <title>Genomic Encyclopedia of Archaeal and Bacterial Type Strains, Phase II (KMG-II): from individual species to whole genera.</title>
        <authorList>
            <person name="Goeker M."/>
        </authorList>
    </citation>
    <scope>NUCLEOTIDE SEQUENCE [LARGE SCALE GENOMIC DNA]</scope>
    <source>
        <strain evidence="2 3">DSM 45791</strain>
    </source>
</reference>
<feature type="transmembrane region" description="Helical" evidence="1">
    <location>
        <begin position="129"/>
        <end position="148"/>
    </location>
</feature>
<feature type="transmembrane region" description="Helical" evidence="1">
    <location>
        <begin position="157"/>
        <end position="177"/>
    </location>
</feature>
<feature type="transmembrane region" description="Helical" evidence="1">
    <location>
        <begin position="309"/>
        <end position="331"/>
    </location>
</feature>
<evidence type="ECO:0000256" key="1">
    <source>
        <dbReference type="SAM" id="Phobius"/>
    </source>
</evidence>
<evidence type="ECO:0000313" key="2">
    <source>
        <dbReference type="EMBL" id="REH53922.1"/>
    </source>
</evidence>
<evidence type="ECO:0000313" key="3">
    <source>
        <dbReference type="Proteomes" id="UP000256269"/>
    </source>
</evidence>
<dbReference type="Proteomes" id="UP000256269">
    <property type="component" value="Unassembled WGS sequence"/>
</dbReference>
<accession>A0A3E0I5A9</accession>
<feature type="transmembrane region" description="Helical" evidence="1">
    <location>
        <begin position="280"/>
        <end position="297"/>
    </location>
</feature>
<feature type="transmembrane region" description="Helical" evidence="1">
    <location>
        <begin position="41"/>
        <end position="61"/>
    </location>
</feature>
<protein>
    <submittedName>
        <fullName evidence="2">Uncharacterized protein</fullName>
    </submittedName>
</protein>
<proteinExistence type="predicted"/>
<keyword evidence="1" id="KW-0812">Transmembrane</keyword>